<evidence type="ECO:0000313" key="1">
    <source>
        <dbReference type="EMBL" id="QDR72765.1"/>
    </source>
</evidence>
<sequence>MRNIRNISGFYDALNNETFKKDPLWYQHIGTESSPGVYIDDGSMKVSGKMIADERKALAKVRELLGIKKKTYQQTPQRDAVRLMVTYYQKFNLSNRQIAKLLEFSDSTLRHDYPSLKPGEQIHPAYVLKLRDNFGKRLTK</sequence>
<protein>
    <submittedName>
        <fullName evidence="1">Uncharacterized protein</fullName>
    </submittedName>
</protein>
<name>A0A1C1ZEU9_LIMRT</name>
<reference evidence="1 2" key="1">
    <citation type="submission" date="2019-07" db="EMBL/GenBank/DDBJ databases">
        <title>Gastrointestinal microbiota of Peromyscus leucopus, the white-footed mouse.</title>
        <authorList>
            <person name="Milovic A."/>
            <person name="Bassam K."/>
            <person name="Barbour A.G."/>
        </authorList>
    </citation>
    <scope>NUCLEOTIDE SEQUENCE [LARGE SCALE GENOMIC DNA]</scope>
    <source>
        <strain evidence="1 2">LL7</strain>
    </source>
</reference>
<dbReference type="AlphaFoldDB" id="A0A1C1ZEU9"/>
<proteinExistence type="predicted"/>
<evidence type="ECO:0000313" key="2">
    <source>
        <dbReference type="Proteomes" id="UP000316394"/>
    </source>
</evidence>
<accession>A0A1C1ZEU9</accession>
<organism evidence="1 2">
    <name type="scientific">Limosilactobacillus reuteri</name>
    <name type="common">Lactobacillus reuteri</name>
    <dbReference type="NCBI Taxonomy" id="1598"/>
    <lineage>
        <taxon>Bacteria</taxon>
        <taxon>Bacillati</taxon>
        <taxon>Bacillota</taxon>
        <taxon>Bacilli</taxon>
        <taxon>Lactobacillales</taxon>
        <taxon>Lactobacillaceae</taxon>
        <taxon>Limosilactobacillus</taxon>
    </lineage>
</organism>
<dbReference type="RefSeq" id="WP_020843000.1">
    <property type="nucleotide sequence ID" value="NZ_CP041676.1"/>
</dbReference>
<gene>
    <name evidence="1" type="ORF">FOD75_06535</name>
</gene>
<dbReference type="Proteomes" id="UP000316394">
    <property type="component" value="Chromosome"/>
</dbReference>
<dbReference type="EMBL" id="CP041676">
    <property type="protein sequence ID" value="QDR72765.1"/>
    <property type="molecule type" value="Genomic_DNA"/>
</dbReference>